<reference evidence="13" key="1">
    <citation type="submission" date="2018-06" db="EMBL/GenBank/DDBJ databases">
        <authorList>
            <person name="Zhirakovskaya E."/>
        </authorList>
    </citation>
    <scope>NUCLEOTIDE SEQUENCE</scope>
</reference>
<dbReference type="NCBIfam" id="NF006530">
    <property type="entry name" value="PRK08999.1"/>
    <property type="match status" value="1"/>
</dbReference>
<dbReference type="GO" id="GO:0006281">
    <property type="term" value="P:DNA repair"/>
    <property type="evidence" value="ECO:0007669"/>
    <property type="project" value="UniProtKB-KW"/>
</dbReference>
<organism evidence="13">
    <name type="scientific">hydrothermal vent metagenome</name>
    <dbReference type="NCBI Taxonomy" id="652676"/>
    <lineage>
        <taxon>unclassified sequences</taxon>
        <taxon>metagenomes</taxon>
        <taxon>ecological metagenomes</taxon>
    </lineage>
</organism>
<dbReference type="InterPro" id="IPR003561">
    <property type="entry name" value="Mutator_MutT"/>
</dbReference>
<evidence type="ECO:0000256" key="2">
    <source>
        <dbReference type="ARBA" id="ARBA00005582"/>
    </source>
</evidence>
<gene>
    <name evidence="13" type="ORF">MNBD_GAMMA24-2509</name>
</gene>
<keyword evidence="3" id="KW-0515">Mutator protein</keyword>
<evidence type="ECO:0000256" key="9">
    <source>
        <dbReference type="ARBA" id="ARBA00023204"/>
    </source>
</evidence>
<dbReference type="PROSITE" id="PS51462">
    <property type="entry name" value="NUDIX"/>
    <property type="match status" value="1"/>
</dbReference>
<proteinExistence type="inferred from homology"/>
<comment type="catalytic activity">
    <reaction evidence="10">
        <text>8-oxo-dGTP + H2O = 8-oxo-dGMP + diphosphate + H(+)</text>
        <dbReference type="Rhea" id="RHEA:31575"/>
        <dbReference type="ChEBI" id="CHEBI:15377"/>
        <dbReference type="ChEBI" id="CHEBI:15378"/>
        <dbReference type="ChEBI" id="CHEBI:33019"/>
        <dbReference type="ChEBI" id="CHEBI:63224"/>
        <dbReference type="ChEBI" id="CHEBI:77896"/>
        <dbReference type="EC" id="3.6.1.55"/>
    </reaction>
</comment>
<feature type="domain" description="Nudix hydrolase" evidence="12">
    <location>
        <begin position="5"/>
        <end position="132"/>
    </location>
</feature>
<dbReference type="GO" id="GO:0044716">
    <property type="term" value="F:8-oxo-GDP phosphatase activity"/>
    <property type="evidence" value="ECO:0007669"/>
    <property type="project" value="TreeGrafter"/>
</dbReference>
<comment type="similarity">
    <text evidence="2">Belongs to the Nudix hydrolase family.</text>
</comment>
<keyword evidence="4" id="KW-0235">DNA replication</keyword>
<dbReference type="EMBL" id="UOFZ01000006">
    <property type="protein sequence ID" value="VAX11984.1"/>
    <property type="molecule type" value="Genomic_DNA"/>
</dbReference>
<evidence type="ECO:0000256" key="7">
    <source>
        <dbReference type="ARBA" id="ARBA00022801"/>
    </source>
</evidence>
<evidence type="ECO:0000256" key="4">
    <source>
        <dbReference type="ARBA" id="ARBA00022705"/>
    </source>
</evidence>
<dbReference type="InterPro" id="IPR029119">
    <property type="entry name" value="MutY_C"/>
</dbReference>
<keyword evidence="8" id="KW-0460">Magnesium</keyword>
<dbReference type="PANTHER" id="PTHR47707:SF1">
    <property type="entry name" value="NUDIX HYDROLASE FAMILY PROTEIN"/>
    <property type="match status" value="1"/>
</dbReference>
<dbReference type="InterPro" id="IPR020476">
    <property type="entry name" value="Nudix_hydrolase"/>
</dbReference>
<dbReference type="InterPro" id="IPR036206">
    <property type="entry name" value="ThiamineP_synth_sf"/>
</dbReference>
<dbReference type="EC" id="3.6.1.55" evidence="11"/>
<dbReference type="InterPro" id="IPR020084">
    <property type="entry name" value="NUDIX_hydrolase_CS"/>
</dbReference>
<keyword evidence="9" id="KW-0234">DNA repair</keyword>
<evidence type="ECO:0000256" key="11">
    <source>
        <dbReference type="ARBA" id="ARBA00038905"/>
    </source>
</evidence>
<dbReference type="GO" id="GO:0044715">
    <property type="term" value="F:8-oxo-dGDP phosphatase activity"/>
    <property type="evidence" value="ECO:0007669"/>
    <property type="project" value="TreeGrafter"/>
</dbReference>
<dbReference type="NCBIfam" id="TIGR00586">
    <property type="entry name" value="mutt"/>
    <property type="match status" value="1"/>
</dbReference>
<sequence>MLSSDYEHVAVAVIFNNQGKVLISQRTKQSHQGGLWEFPGGKLEPGESVQIALARELEEELGIRGGQHAPLIRIPHDYIDKQVLLDVWGVSRFEGRPTGRQGQPLCWVDPLALDSRVFPQANAGIIKALQLPHEYLITGSYKDMADFSMRLQAALARGIRLLQLRAGSADADEYAALVRQAQEVCRPYAAKLLLNTSVEEFAQYQVHGLHLNSERLMACDKRPIAKSKYLCASVHNETELAQANRIDVDFIVLSPVLPTQSHPGAPGLGWDRFYALAEKSRSPVFALGGMDSSLLALAREKGAQGIAAITAFWGP</sequence>
<evidence type="ECO:0000256" key="8">
    <source>
        <dbReference type="ARBA" id="ARBA00022842"/>
    </source>
</evidence>
<dbReference type="GO" id="GO:0008413">
    <property type="term" value="F:8-oxo-7,8-dihydroguanosine triphosphate pyrophosphatase activity"/>
    <property type="evidence" value="ECO:0007669"/>
    <property type="project" value="InterPro"/>
</dbReference>
<evidence type="ECO:0000259" key="12">
    <source>
        <dbReference type="PROSITE" id="PS51462"/>
    </source>
</evidence>
<dbReference type="Pfam" id="PF14815">
    <property type="entry name" value="NUDIX_4"/>
    <property type="match status" value="1"/>
</dbReference>
<dbReference type="Gene3D" id="3.90.79.10">
    <property type="entry name" value="Nucleoside Triphosphate Pyrophosphohydrolase"/>
    <property type="match status" value="1"/>
</dbReference>
<evidence type="ECO:0000313" key="13">
    <source>
        <dbReference type="EMBL" id="VAX11984.1"/>
    </source>
</evidence>
<dbReference type="PANTHER" id="PTHR47707">
    <property type="entry name" value="8-OXO-DGTP DIPHOSPHATASE"/>
    <property type="match status" value="1"/>
</dbReference>
<dbReference type="Gene3D" id="3.20.20.70">
    <property type="entry name" value="Aldolase class I"/>
    <property type="match status" value="1"/>
</dbReference>
<accession>A0A3B1BJL9</accession>
<dbReference type="InterPro" id="IPR015797">
    <property type="entry name" value="NUDIX_hydrolase-like_dom_sf"/>
</dbReference>
<dbReference type="InterPro" id="IPR000086">
    <property type="entry name" value="NUDIX_hydrolase_dom"/>
</dbReference>
<comment type="cofactor">
    <cofactor evidence="1">
        <name>Mg(2+)</name>
        <dbReference type="ChEBI" id="CHEBI:18420"/>
    </cofactor>
</comment>
<dbReference type="PRINTS" id="PR00502">
    <property type="entry name" value="NUDIXFAMILY"/>
</dbReference>
<dbReference type="PROSITE" id="PS00893">
    <property type="entry name" value="NUDIX_BOX"/>
    <property type="match status" value="1"/>
</dbReference>
<dbReference type="Pfam" id="PF02581">
    <property type="entry name" value="TMP-TENI"/>
    <property type="match status" value="1"/>
</dbReference>
<keyword evidence="6" id="KW-0227">DNA damage</keyword>
<dbReference type="GO" id="GO:0035539">
    <property type="term" value="F:8-oxo-7,8-dihydrodeoxyguanosine triphosphate pyrophosphatase activity"/>
    <property type="evidence" value="ECO:0007669"/>
    <property type="project" value="UniProtKB-EC"/>
</dbReference>
<evidence type="ECO:0000256" key="1">
    <source>
        <dbReference type="ARBA" id="ARBA00001946"/>
    </source>
</evidence>
<dbReference type="SUPFAM" id="SSF55811">
    <property type="entry name" value="Nudix"/>
    <property type="match status" value="1"/>
</dbReference>
<dbReference type="InterPro" id="IPR047127">
    <property type="entry name" value="MutT-like"/>
</dbReference>
<keyword evidence="5" id="KW-0479">Metal-binding</keyword>
<name>A0A3B1BJL9_9ZZZZ</name>
<evidence type="ECO:0000256" key="5">
    <source>
        <dbReference type="ARBA" id="ARBA00022723"/>
    </source>
</evidence>
<keyword evidence="7 13" id="KW-0378">Hydrolase</keyword>
<evidence type="ECO:0000256" key="10">
    <source>
        <dbReference type="ARBA" id="ARBA00035861"/>
    </source>
</evidence>
<evidence type="ECO:0000256" key="6">
    <source>
        <dbReference type="ARBA" id="ARBA00022763"/>
    </source>
</evidence>
<dbReference type="CDD" id="cd03425">
    <property type="entry name" value="NUDIX_MutT_NudA_like"/>
    <property type="match status" value="1"/>
</dbReference>
<dbReference type="CDD" id="cd00564">
    <property type="entry name" value="TMP_TenI"/>
    <property type="match status" value="1"/>
</dbReference>
<protein>
    <recommendedName>
        <fullName evidence="11">8-oxo-dGTP diphosphatase</fullName>
        <ecNumber evidence="11">3.6.1.55</ecNumber>
    </recommendedName>
</protein>
<dbReference type="InterPro" id="IPR013785">
    <property type="entry name" value="Aldolase_TIM"/>
</dbReference>
<dbReference type="SUPFAM" id="SSF51391">
    <property type="entry name" value="Thiamin phosphate synthase"/>
    <property type="match status" value="1"/>
</dbReference>
<dbReference type="GO" id="GO:0046872">
    <property type="term" value="F:metal ion binding"/>
    <property type="evidence" value="ECO:0007669"/>
    <property type="project" value="UniProtKB-KW"/>
</dbReference>
<dbReference type="GO" id="GO:0009228">
    <property type="term" value="P:thiamine biosynthetic process"/>
    <property type="evidence" value="ECO:0007669"/>
    <property type="project" value="UniProtKB-KW"/>
</dbReference>
<dbReference type="InterPro" id="IPR022998">
    <property type="entry name" value="ThiamineP_synth_TenI"/>
</dbReference>
<dbReference type="AlphaFoldDB" id="A0A3B1BJL9"/>
<dbReference type="FunFam" id="3.90.79.10:FF:000014">
    <property type="entry name" value="8-oxo-dGTP diphosphatase MutT"/>
    <property type="match status" value="1"/>
</dbReference>
<evidence type="ECO:0000256" key="3">
    <source>
        <dbReference type="ARBA" id="ARBA00022457"/>
    </source>
</evidence>
<dbReference type="GO" id="GO:0006260">
    <property type="term" value="P:DNA replication"/>
    <property type="evidence" value="ECO:0007669"/>
    <property type="project" value="UniProtKB-KW"/>
</dbReference>